<organism evidence="1 3">
    <name type="scientific">Smittium angustum</name>
    <dbReference type="NCBI Taxonomy" id="133377"/>
    <lineage>
        <taxon>Eukaryota</taxon>
        <taxon>Fungi</taxon>
        <taxon>Fungi incertae sedis</taxon>
        <taxon>Zoopagomycota</taxon>
        <taxon>Kickxellomycotina</taxon>
        <taxon>Harpellomycetes</taxon>
        <taxon>Harpellales</taxon>
        <taxon>Legeriomycetaceae</taxon>
        <taxon>Smittium</taxon>
    </lineage>
</organism>
<gene>
    <name evidence="2" type="ORF">BB558_004343</name>
    <name evidence="1" type="ORF">BB558_006557</name>
</gene>
<dbReference type="AlphaFoldDB" id="A0A2U1IXE4"/>
<accession>A0A2U1IXE4</accession>
<proteinExistence type="predicted"/>
<evidence type="ECO:0000313" key="3">
    <source>
        <dbReference type="Proteomes" id="UP000245591"/>
    </source>
</evidence>
<dbReference type="Proteomes" id="UP000245591">
    <property type="component" value="Unassembled WGS sequence"/>
</dbReference>
<dbReference type="EMBL" id="MBFU01000818">
    <property type="protein sequence ID" value="PVZ97490.1"/>
    <property type="molecule type" value="Genomic_DNA"/>
</dbReference>
<sequence length="218" mass="25208">MGEHENKLFIITKKRIYEDSVVLFRCALAEKNFVSKEGVQFSIDKKMTCLVKYEGKNTETNDKKNNVEKVIDPSKPFFSGGYDPSTKSRFNPFKGLHLATFRGHHQVLSVVYEMTDSPLTEELMNATKNKDFFKESTYIKLDEKYDMITEKLFAAMSKFHEPGMKSIESYIESWKNGNQKLYLNRFYQGLMDGDAIKIAKKTLDSISKRLSDKDDSDL</sequence>
<comment type="caution">
    <text evidence="1">The sequence shown here is derived from an EMBL/GenBank/DDBJ whole genome shotgun (WGS) entry which is preliminary data.</text>
</comment>
<keyword evidence="3" id="KW-1185">Reference proteome</keyword>
<dbReference type="EMBL" id="MBFU01000409">
    <property type="protein sequence ID" value="PVZ99626.1"/>
    <property type="molecule type" value="Genomic_DNA"/>
</dbReference>
<evidence type="ECO:0000313" key="1">
    <source>
        <dbReference type="EMBL" id="PVZ97490.1"/>
    </source>
</evidence>
<reference evidence="1 3" key="1">
    <citation type="journal article" date="2018" name="MBio">
        <title>Comparative Genomics Reveals the Core Gene Toolbox for the Fungus-Insect Symbiosis.</title>
        <authorList>
            <person name="Wang Y."/>
            <person name="Stata M."/>
            <person name="Wang W."/>
            <person name="Stajich J.E."/>
            <person name="White M.M."/>
            <person name="Moncalvo J.M."/>
        </authorList>
    </citation>
    <scope>NUCLEOTIDE SEQUENCE [LARGE SCALE GENOMIC DNA]</scope>
    <source>
        <strain evidence="1 3">AUS-126-30</strain>
    </source>
</reference>
<protein>
    <submittedName>
        <fullName evidence="1">Uncharacterized protein</fullName>
    </submittedName>
</protein>
<name>A0A2U1IXE4_SMIAN</name>
<evidence type="ECO:0000313" key="2">
    <source>
        <dbReference type="EMBL" id="PVZ99626.1"/>
    </source>
</evidence>